<accession>I3S9J1</accession>
<feature type="region of interest" description="Disordered" evidence="1">
    <location>
        <begin position="1"/>
        <end position="25"/>
    </location>
</feature>
<protein>
    <submittedName>
        <fullName evidence="2">Uncharacterized protein</fullName>
    </submittedName>
</protein>
<dbReference type="AlphaFoldDB" id="I3S9J1"/>
<dbReference type="EMBL" id="BT137138">
    <property type="protein sequence ID" value="AFK36933.1"/>
    <property type="molecule type" value="mRNA"/>
</dbReference>
<proteinExistence type="evidence at transcript level"/>
<name>I3S9J1_LOTJA</name>
<evidence type="ECO:0000313" key="2">
    <source>
        <dbReference type="EMBL" id="AFK36933.1"/>
    </source>
</evidence>
<reference evidence="2" key="1">
    <citation type="submission" date="2012-05" db="EMBL/GenBank/DDBJ databases">
        <authorList>
            <person name="Krishnakumar V."/>
            <person name="Cheung F."/>
            <person name="Xiao Y."/>
            <person name="Chan A."/>
            <person name="Moskal W.A."/>
            <person name="Town C.D."/>
        </authorList>
    </citation>
    <scope>NUCLEOTIDE SEQUENCE</scope>
</reference>
<evidence type="ECO:0000256" key="1">
    <source>
        <dbReference type="SAM" id="MobiDB-lite"/>
    </source>
</evidence>
<sequence length="101" mass="11640">MRERERERERERIEHEHDGVSAVRGGEHDGDWGALIFNQFHHHISPSASDYKFQRKVVHQKGICFSNTERLGLEGLPVVISFWSSPTGGRLKEKERGQSVC</sequence>
<organism evidence="2">
    <name type="scientific">Lotus japonicus</name>
    <name type="common">Lotus corniculatus var. japonicus</name>
    <dbReference type="NCBI Taxonomy" id="34305"/>
    <lineage>
        <taxon>Eukaryota</taxon>
        <taxon>Viridiplantae</taxon>
        <taxon>Streptophyta</taxon>
        <taxon>Embryophyta</taxon>
        <taxon>Tracheophyta</taxon>
        <taxon>Spermatophyta</taxon>
        <taxon>Magnoliopsida</taxon>
        <taxon>eudicotyledons</taxon>
        <taxon>Gunneridae</taxon>
        <taxon>Pentapetalae</taxon>
        <taxon>rosids</taxon>
        <taxon>fabids</taxon>
        <taxon>Fabales</taxon>
        <taxon>Fabaceae</taxon>
        <taxon>Papilionoideae</taxon>
        <taxon>50 kb inversion clade</taxon>
        <taxon>NPAAA clade</taxon>
        <taxon>Hologalegina</taxon>
        <taxon>robinioid clade</taxon>
        <taxon>Loteae</taxon>
        <taxon>Lotus</taxon>
    </lineage>
</organism>